<feature type="region of interest" description="Disordered" evidence="1">
    <location>
        <begin position="1"/>
        <end position="39"/>
    </location>
</feature>
<feature type="compositionally biased region" description="Basic and acidic residues" evidence="1">
    <location>
        <begin position="135"/>
        <end position="153"/>
    </location>
</feature>
<gene>
    <name evidence="2" type="primary">SETD3</name>
    <name evidence="2" type="ORF">BLAG_LOCUS17178</name>
</gene>
<sequence length="290" mass="31462">MGKKSKRDRGAGGSAGGGKGGGGGGGNTKPNGRNKKDVRDVMVLVNELLQKASSPGVPPGKELEEHMSIREVVERIRRKQEVSRQHSKELGRNIAPLTFGDEDGMLHNHHLEGRCRKKTCRDQGPWRPRTGGQDGRCDASDQETRASGHDARRPHCMRRAGSGAEERDKTEIGEDWTGRKQQGPDCKCGKNERMPCTVHPTVCVRVLAGPSQSYSTSGCLKQHPDSPKQLLQEGGDRGWTSRRLGEGVRGRATKGRGGDNTTRGAERKEDSEEAGEVQSTPVRDAGVVMC</sequence>
<organism evidence="2 3">
    <name type="scientific">Branchiostoma lanceolatum</name>
    <name type="common">Common lancelet</name>
    <name type="synonym">Amphioxus lanceolatum</name>
    <dbReference type="NCBI Taxonomy" id="7740"/>
    <lineage>
        <taxon>Eukaryota</taxon>
        <taxon>Metazoa</taxon>
        <taxon>Chordata</taxon>
        <taxon>Cephalochordata</taxon>
        <taxon>Leptocardii</taxon>
        <taxon>Amphioxiformes</taxon>
        <taxon>Branchiostomatidae</taxon>
        <taxon>Branchiostoma</taxon>
    </lineage>
</organism>
<feature type="compositionally biased region" description="Basic and acidic residues" evidence="1">
    <location>
        <begin position="80"/>
        <end position="91"/>
    </location>
</feature>
<dbReference type="AlphaFoldDB" id="A0A8K0EMU0"/>
<evidence type="ECO:0000313" key="2">
    <source>
        <dbReference type="EMBL" id="CAH1261883.1"/>
    </source>
</evidence>
<evidence type="ECO:0000256" key="1">
    <source>
        <dbReference type="SAM" id="MobiDB-lite"/>
    </source>
</evidence>
<accession>A0A8K0EMU0</accession>
<feature type="compositionally biased region" description="Basic and acidic residues" evidence="1">
    <location>
        <begin position="164"/>
        <end position="178"/>
    </location>
</feature>
<feature type="region of interest" description="Disordered" evidence="1">
    <location>
        <begin position="80"/>
        <end position="192"/>
    </location>
</feature>
<protein>
    <submittedName>
        <fullName evidence="2">SETD3 protein</fullName>
    </submittedName>
</protein>
<feature type="compositionally biased region" description="Gly residues" evidence="1">
    <location>
        <begin position="11"/>
        <end position="27"/>
    </location>
</feature>
<name>A0A8K0EMU0_BRALA</name>
<dbReference type="OrthoDB" id="441812at2759"/>
<dbReference type="Proteomes" id="UP000838412">
    <property type="component" value="Chromosome 4"/>
</dbReference>
<feature type="region of interest" description="Disordered" evidence="1">
    <location>
        <begin position="215"/>
        <end position="290"/>
    </location>
</feature>
<keyword evidence="3" id="KW-1185">Reference proteome</keyword>
<proteinExistence type="predicted"/>
<reference evidence="2" key="1">
    <citation type="submission" date="2022-01" db="EMBL/GenBank/DDBJ databases">
        <authorList>
            <person name="Braso-Vives M."/>
        </authorList>
    </citation>
    <scope>NUCLEOTIDE SEQUENCE</scope>
</reference>
<feature type="compositionally biased region" description="Basic and acidic residues" evidence="1">
    <location>
        <begin position="104"/>
        <end position="114"/>
    </location>
</feature>
<dbReference type="EMBL" id="OV696689">
    <property type="protein sequence ID" value="CAH1261883.1"/>
    <property type="molecule type" value="Genomic_DNA"/>
</dbReference>
<evidence type="ECO:0000313" key="3">
    <source>
        <dbReference type="Proteomes" id="UP000838412"/>
    </source>
</evidence>